<evidence type="ECO:0000313" key="2">
    <source>
        <dbReference type="EMBL" id="EXC32733.1"/>
    </source>
</evidence>
<feature type="compositionally biased region" description="Basic and acidic residues" evidence="1">
    <location>
        <begin position="68"/>
        <end position="77"/>
    </location>
</feature>
<dbReference type="Proteomes" id="UP000030645">
    <property type="component" value="Unassembled WGS sequence"/>
</dbReference>
<accession>W9SK73</accession>
<evidence type="ECO:0000256" key="1">
    <source>
        <dbReference type="SAM" id="MobiDB-lite"/>
    </source>
</evidence>
<feature type="region of interest" description="Disordered" evidence="1">
    <location>
        <begin position="68"/>
        <end position="91"/>
    </location>
</feature>
<protein>
    <submittedName>
        <fullName evidence="2">Uncharacterized protein</fullName>
    </submittedName>
</protein>
<name>W9SK73_9ROSA</name>
<keyword evidence="3" id="KW-1185">Reference proteome</keyword>
<feature type="compositionally biased region" description="Basic and acidic residues" evidence="1">
    <location>
        <begin position="20"/>
        <end position="35"/>
    </location>
</feature>
<sequence length="91" mass="10609">MQVKNQPGQLIKCPSPNSDEEIKRNQTPNRHRETSLNHNNYPTTQFRRRNRKSTKIFLGMRKCEKMRETHWENRRGSTADSGSALGDSVKP</sequence>
<gene>
    <name evidence="2" type="ORF">L484_019846</name>
</gene>
<dbReference type="EMBL" id="KE346312">
    <property type="protein sequence ID" value="EXC32733.1"/>
    <property type="molecule type" value="Genomic_DNA"/>
</dbReference>
<organism evidence="2 3">
    <name type="scientific">Morus notabilis</name>
    <dbReference type="NCBI Taxonomy" id="981085"/>
    <lineage>
        <taxon>Eukaryota</taxon>
        <taxon>Viridiplantae</taxon>
        <taxon>Streptophyta</taxon>
        <taxon>Embryophyta</taxon>
        <taxon>Tracheophyta</taxon>
        <taxon>Spermatophyta</taxon>
        <taxon>Magnoliopsida</taxon>
        <taxon>eudicotyledons</taxon>
        <taxon>Gunneridae</taxon>
        <taxon>Pentapetalae</taxon>
        <taxon>rosids</taxon>
        <taxon>fabids</taxon>
        <taxon>Rosales</taxon>
        <taxon>Moraceae</taxon>
        <taxon>Moreae</taxon>
        <taxon>Morus</taxon>
    </lineage>
</organism>
<reference evidence="3" key="1">
    <citation type="submission" date="2013-01" db="EMBL/GenBank/DDBJ databases">
        <title>Draft Genome Sequence of a Mulberry Tree, Morus notabilis C.K. Schneid.</title>
        <authorList>
            <person name="He N."/>
            <person name="Zhao S."/>
        </authorList>
    </citation>
    <scope>NUCLEOTIDE SEQUENCE</scope>
</reference>
<dbReference type="AlphaFoldDB" id="W9SK73"/>
<feature type="region of interest" description="Disordered" evidence="1">
    <location>
        <begin position="1"/>
        <end position="43"/>
    </location>
</feature>
<evidence type="ECO:0000313" key="3">
    <source>
        <dbReference type="Proteomes" id="UP000030645"/>
    </source>
</evidence>
<proteinExistence type="predicted"/>